<keyword evidence="6" id="KW-0653">Protein transport</keyword>
<reference evidence="11" key="4">
    <citation type="submission" date="2019-03" db="UniProtKB">
        <authorList>
            <consortium name="EnsemblPlants"/>
        </authorList>
    </citation>
    <scope>IDENTIFICATION</scope>
</reference>
<dbReference type="GO" id="GO:0030150">
    <property type="term" value="P:protein import into mitochondrial matrix"/>
    <property type="evidence" value="ECO:0007669"/>
    <property type="project" value="InterPro"/>
</dbReference>
<keyword evidence="4" id="KW-0812">Transmembrane</keyword>
<dbReference type="PANTHER" id="PTHR34944">
    <property type="entry name" value="MITOCHONDRIAL IMPORT RECEPTOR SUBUNIT TOM7"/>
    <property type="match status" value="1"/>
</dbReference>
<evidence type="ECO:0000256" key="7">
    <source>
        <dbReference type="ARBA" id="ARBA00022989"/>
    </source>
</evidence>
<organism evidence="11 12">
    <name type="scientific">Aegilops tauschii subsp. strangulata</name>
    <name type="common">Goatgrass</name>
    <dbReference type="NCBI Taxonomy" id="200361"/>
    <lineage>
        <taxon>Eukaryota</taxon>
        <taxon>Viridiplantae</taxon>
        <taxon>Streptophyta</taxon>
        <taxon>Embryophyta</taxon>
        <taxon>Tracheophyta</taxon>
        <taxon>Spermatophyta</taxon>
        <taxon>Magnoliopsida</taxon>
        <taxon>Liliopsida</taxon>
        <taxon>Poales</taxon>
        <taxon>Poaceae</taxon>
        <taxon>BOP clade</taxon>
        <taxon>Pooideae</taxon>
        <taxon>Triticodae</taxon>
        <taxon>Triticeae</taxon>
        <taxon>Triticinae</taxon>
        <taxon>Aegilops</taxon>
    </lineage>
</organism>
<evidence type="ECO:0000256" key="8">
    <source>
        <dbReference type="ARBA" id="ARBA00023128"/>
    </source>
</evidence>
<dbReference type="GO" id="GO:0005742">
    <property type="term" value="C:mitochondrial outer membrane translocase complex"/>
    <property type="evidence" value="ECO:0007669"/>
    <property type="project" value="InterPro"/>
</dbReference>
<evidence type="ECO:0000256" key="9">
    <source>
        <dbReference type="ARBA" id="ARBA00023136"/>
    </source>
</evidence>
<reference evidence="12" key="2">
    <citation type="journal article" date="2017" name="Nat. Plants">
        <title>The Aegilops tauschii genome reveals multiple impacts of transposons.</title>
        <authorList>
            <person name="Zhao G."/>
            <person name="Zou C."/>
            <person name="Li K."/>
            <person name="Wang K."/>
            <person name="Li T."/>
            <person name="Gao L."/>
            <person name="Zhang X."/>
            <person name="Wang H."/>
            <person name="Yang Z."/>
            <person name="Liu X."/>
            <person name="Jiang W."/>
            <person name="Mao L."/>
            <person name="Kong X."/>
            <person name="Jiao Y."/>
            <person name="Jia J."/>
        </authorList>
    </citation>
    <scope>NUCLEOTIDE SEQUENCE [LARGE SCALE GENOMIC DNA]</scope>
    <source>
        <strain evidence="12">cv. AL8/78</strain>
    </source>
</reference>
<evidence type="ECO:0000256" key="5">
    <source>
        <dbReference type="ARBA" id="ARBA00022787"/>
    </source>
</evidence>
<evidence type="ECO:0000256" key="10">
    <source>
        <dbReference type="SAM" id="MobiDB-lite"/>
    </source>
</evidence>
<sequence>QPMAPPARASAKQPKPGRALGRRGMSRAEAAAAADAAARRSAAAREWRVWGEWAMGAAKVVAHYGFIPLVIAVGVIKSDPKPSLFQLLAPF</sequence>
<evidence type="ECO:0000256" key="6">
    <source>
        <dbReference type="ARBA" id="ARBA00022927"/>
    </source>
</evidence>
<protein>
    <submittedName>
        <fullName evidence="11">Uncharacterized protein</fullName>
    </submittedName>
</protein>
<evidence type="ECO:0000256" key="4">
    <source>
        <dbReference type="ARBA" id="ARBA00022692"/>
    </source>
</evidence>
<dbReference type="Gramene" id="AET1Gv21000100.1">
    <property type="protein sequence ID" value="AET1Gv21000100.1"/>
    <property type="gene ID" value="AET1Gv21000100"/>
</dbReference>
<dbReference type="Proteomes" id="UP000015105">
    <property type="component" value="Chromosome 1D"/>
</dbReference>
<evidence type="ECO:0000256" key="2">
    <source>
        <dbReference type="ARBA" id="ARBA00010917"/>
    </source>
</evidence>
<reference evidence="11" key="3">
    <citation type="journal article" date="2017" name="Nature">
        <title>Genome sequence of the progenitor of the wheat D genome Aegilops tauschii.</title>
        <authorList>
            <person name="Luo M.C."/>
            <person name="Gu Y.Q."/>
            <person name="Puiu D."/>
            <person name="Wang H."/>
            <person name="Twardziok S.O."/>
            <person name="Deal K.R."/>
            <person name="Huo N."/>
            <person name="Zhu T."/>
            <person name="Wang L."/>
            <person name="Wang Y."/>
            <person name="McGuire P.E."/>
            <person name="Liu S."/>
            <person name="Long H."/>
            <person name="Ramasamy R.K."/>
            <person name="Rodriguez J.C."/>
            <person name="Van S.L."/>
            <person name="Yuan L."/>
            <person name="Wang Z."/>
            <person name="Xia Z."/>
            <person name="Xiao L."/>
            <person name="Anderson O.D."/>
            <person name="Ouyang S."/>
            <person name="Liang Y."/>
            <person name="Zimin A.V."/>
            <person name="Pertea G."/>
            <person name="Qi P."/>
            <person name="Bennetzen J.L."/>
            <person name="Dai X."/>
            <person name="Dawson M.W."/>
            <person name="Muller H.G."/>
            <person name="Kugler K."/>
            <person name="Rivarola-Duarte L."/>
            <person name="Spannagl M."/>
            <person name="Mayer K.F.X."/>
            <person name="Lu F.H."/>
            <person name="Bevan M.W."/>
            <person name="Leroy P."/>
            <person name="Li P."/>
            <person name="You F.M."/>
            <person name="Sun Q."/>
            <person name="Liu Z."/>
            <person name="Lyons E."/>
            <person name="Wicker T."/>
            <person name="Salzberg S.L."/>
            <person name="Devos K.M."/>
            <person name="Dvorak J."/>
        </authorList>
    </citation>
    <scope>NUCLEOTIDE SEQUENCE [LARGE SCALE GENOMIC DNA]</scope>
    <source>
        <strain evidence="11">cv. AL8/78</strain>
    </source>
</reference>
<dbReference type="Pfam" id="PF08038">
    <property type="entry name" value="Tom7"/>
    <property type="match status" value="1"/>
</dbReference>
<keyword evidence="3" id="KW-0813">Transport</keyword>
<dbReference type="EnsemblPlants" id="AET1Gv21000100.1">
    <property type="protein sequence ID" value="AET1Gv21000100.1"/>
    <property type="gene ID" value="AET1Gv21000100"/>
</dbReference>
<dbReference type="PANTHER" id="PTHR34944:SF9">
    <property type="entry name" value="OS01G0732000 PROTEIN"/>
    <property type="match status" value="1"/>
</dbReference>
<comment type="similarity">
    <text evidence="2">Belongs to the Tom7 family.</text>
</comment>
<name>A0A453A136_AEGTS</name>
<evidence type="ECO:0000313" key="11">
    <source>
        <dbReference type="EnsemblPlants" id="AET1Gv21000100.1"/>
    </source>
</evidence>
<keyword evidence="8" id="KW-0496">Mitochondrion</keyword>
<accession>A0A453A136</accession>
<comment type="subcellular location">
    <subcellularLocation>
        <location evidence="1">Mitochondrion outer membrane</location>
        <topology evidence="1">Single-pass membrane protein</topology>
    </subcellularLocation>
</comment>
<keyword evidence="5" id="KW-1000">Mitochondrion outer membrane</keyword>
<keyword evidence="12" id="KW-1185">Reference proteome</keyword>
<feature type="region of interest" description="Disordered" evidence="10">
    <location>
        <begin position="1"/>
        <end position="27"/>
    </location>
</feature>
<evidence type="ECO:0000313" key="12">
    <source>
        <dbReference type="Proteomes" id="UP000015105"/>
    </source>
</evidence>
<reference evidence="12" key="1">
    <citation type="journal article" date="2014" name="Science">
        <title>Ancient hybridizations among the ancestral genomes of bread wheat.</title>
        <authorList>
            <consortium name="International Wheat Genome Sequencing Consortium,"/>
            <person name="Marcussen T."/>
            <person name="Sandve S.R."/>
            <person name="Heier L."/>
            <person name="Spannagl M."/>
            <person name="Pfeifer M."/>
            <person name="Jakobsen K.S."/>
            <person name="Wulff B.B."/>
            <person name="Steuernagel B."/>
            <person name="Mayer K.F."/>
            <person name="Olsen O.A."/>
        </authorList>
    </citation>
    <scope>NUCLEOTIDE SEQUENCE [LARGE SCALE GENOMIC DNA]</scope>
    <source>
        <strain evidence="12">cv. AL8/78</strain>
    </source>
</reference>
<dbReference type="InterPro" id="IPR012621">
    <property type="entry name" value="Tom7"/>
</dbReference>
<evidence type="ECO:0000256" key="3">
    <source>
        <dbReference type="ARBA" id="ARBA00022448"/>
    </source>
</evidence>
<keyword evidence="9" id="KW-0472">Membrane</keyword>
<dbReference type="STRING" id="200361.A0A453A136"/>
<evidence type="ECO:0000256" key="1">
    <source>
        <dbReference type="ARBA" id="ARBA00004572"/>
    </source>
</evidence>
<dbReference type="AlphaFoldDB" id="A0A453A136"/>
<keyword evidence="7" id="KW-1133">Transmembrane helix</keyword>
<reference evidence="11" key="5">
    <citation type="journal article" date="2021" name="G3 (Bethesda)">
        <title>Aegilops tauschii genome assembly Aet v5.0 features greater sequence contiguity and improved annotation.</title>
        <authorList>
            <person name="Wang L."/>
            <person name="Zhu T."/>
            <person name="Rodriguez J.C."/>
            <person name="Deal K.R."/>
            <person name="Dubcovsky J."/>
            <person name="McGuire P.E."/>
            <person name="Lux T."/>
            <person name="Spannagl M."/>
            <person name="Mayer K.F.X."/>
            <person name="Baldrich P."/>
            <person name="Meyers B.C."/>
            <person name="Huo N."/>
            <person name="Gu Y.Q."/>
            <person name="Zhou H."/>
            <person name="Devos K.M."/>
            <person name="Bennetzen J.L."/>
            <person name="Unver T."/>
            <person name="Budak H."/>
            <person name="Gulick P.J."/>
            <person name="Galiba G."/>
            <person name="Kalapos B."/>
            <person name="Nelson D.R."/>
            <person name="Li P."/>
            <person name="You F.M."/>
            <person name="Luo M.C."/>
            <person name="Dvorak J."/>
        </authorList>
    </citation>
    <scope>NUCLEOTIDE SEQUENCE [LARGE SCALE GENOMIC DNA]</scope>
    <source>
        <strain evidence="11">cv. AL8/78</strain>
    </source>
</reference>
<proteinExistence type="inferred from homology"/>